<gene>
    <name evidence="2" type="ORF">DDE83_002898</name>
</gene>
<feature type="region of interest" description="Disordered" evidence="1">
    <location>
        <begin position="22"/>
        <end position="43"/>
    </location>
</feature>
<dbReference type="Proteomes" id="UP000249619">
    <property type="component" value="Unassembled WGS sequence"/>
</dbReference>
<dbReference type="AlphaFoldDB" id="A0A364N977"/>
<evidence type="ECO:0000256" key="1">
    <source>
        <dbReference type="SAM" id="MobiDB-lite"/>
    </source>
</evidence>
<protein>
    <submittedName>
        <fullName evidence="2">Uncharacterized protein</fullName>
    </submittedName>
</protein>
<proteinExistence type="predicted"/>
<sequence length="215" mass="23800">MPLSITLSSDPERPDTLLVFSEGFDGEPRAGPTEDQATAGEEGKQEIPLIENPSLIIIKDPRTLSLLATKMASPSPIITLTTTRSHPFDLAKTSLKLLRISLLAPLSPFLTFTESEKVGEGGPNTAPLIQSWREACRSMPRRHTIEKVQWDVHHPEVIELGNLVQRFMQEASTGLYIKAKAEMGREMMFGVVGWESVRQKRNLTKGLPGRKVMTG</sequence>
<keyword evidence="3" id="KW-1185">Reference proteome</keyword>
<accession>A0A364N977</accession>
<reference evidence="3" key="1">
    <citation type="submission" date="2018-05" db="EMBL/GenBank/DDBJ databases">
        <title>Draft genome sequence of Stemphylium lycopersici strain CIDEFI 213.</title>
        <authorList>
            <person name="Medina R."/>
            <person name="Franco M.E.E."/>
            <person name="Lucentini C.G."/>
            <person name="Saparrat M.C.N."/>
            <person name="Balatti P.A."/>
        </authorList>
    </citation>
    <scope>NUCLEOTIDE SEQUENCE [LARGE SCALE GENOMIC DNA]</scope>
    <source>
        <strain evidence="3">CIDEFI 213</strain>
    </source>
</reference>
<organism evidence="2 3">
    <name type="scientific">Stemphylium lycopersici</name>
    <name type="common">Tomato gray leaf spot disease fungus</name>
    <name type="synonym">Thyrospora lycopersici</name>
    <dbReference type="NCBI Taxonomy" id="183478"/>
    <lineage>
        <taxon>Eukaryota</taxon>
        <taxon>Fungi</taxon>
        <taxon>Dikarya</taxon>
        <taxon>Ascomycota</taxon>
        <taxon>Pezizomycotina</taxon>
        <taxon>Dothideomycetes</taxon>
        <taxon>Pleosporomycetidae</taxon>
        <taxon>Pleosporales</taxon>
        <taxon>Pleosporineae</taxon>
        <taxon>Pleosporaceae</taxon>
        <taxon>Stemphylium</taxon>
    </lineage>
</organism>
<evidence type="ECO:0000313" key="3">
    <source>
        <dbReference type="Proteomes" id="UP000249619"/>
    </source>
</evidence>
<dbReference type="EMBL" id="QGDH01000031">
    <property type="protein sequence ID" value="RAR13713.1"/>
    <property type="molecule type" value="Genomic_DNA"/>
</dbReference>
<comment type="caution">
    <text evidence="2">The sequence shown here is derived from an EMBL/GenBank/DDBJ whole genome shotgun (WGS) entry which is preliminary data.</text>
</comment>
<evidence type="ECO:0000313" key="2">
    <source>
        <dbReference type="EMBL" id="RAR13713.1"/>
    </source>
</evidence>
<name>A0A364N977_STELY</name>